<reference evidence="3 4" key="1">
    <citation type="journal article" date="2016" name="Front. Microbiol.">
        <title>Comparative Genomics Analysis of Streptomyces Species Reveals Their Adaptation to the Marine Environment and Their Diversity at the Genomic Level.</title>
        <authorList>
            <person name="Tian X."/>
            <person name="Zhang Z."/>
            <person name="Yang T."/>
            <person name="Chen M."/>
            <person name="Li J."/>
            <person name="Chen F."/>
            <person name="Yang J."/>
            <person name="Li W."/>
            <person name="Zhang B."/>
            <person name="Zhang Z."/>
            <person name="Wu J."/>
            <person name="Zhang C."/>
            <person name="Long L."/>
            <person name="Xiao J."/>
        </authorList>
    </citation>
    <scope>NUCLEOTIDE SEQUENCE [LARGE SCALE GENOMIC DNA]</scope>
    <source>
        <strain evidence="3 4">SCSIO M10372</strain>
    </source>
</reference>
<organism evidence="3 4">
    <name type="scientific">Streptomyces nanshensis</name>
    <dbReference type="NCBI Taxonomy" id="518642"/>
    <lineage>
        <taxon>Bacteria</taxon>
        <taxon>Bacillati</taxon>
        <taxon>Actinomycetota</taxon>
        <taxon>Actinomycetes</taxon>
        <taxon>Kitasatosporales</taxon>
        <taxon>Streptomycetaceae</taxon>
        <taxon>Streptomyces</taxon>
    </lineage>
</organism>
<evidence type="ECO:0000313" key="3">
    <source>
        <dbReference type="EMBL" id="OEV22318.1"/>
    </source>
</evidence>
<keyword evidence="4" id="KW-1185">Reference proteome</keyword>
<dbReference type="AlphaFoldDB" id="A0A1E7M1T2"/>
<dbReference type="Gene3D" id="3.30.420.10">
    <property type="entry name" value="Ribonuclease H-like superfamily/Ribonuclease H"/>
    <property type="match status" value="1"/>
</dbReference>
<dbReference type="OrthoDB" id="52928at2"/>
<dbReference type="InterPro" id="IPR001584">
    <property type="entry name" value="Integrase_cat-core"/>
</dbReference>
<dbReference type="Proteomes" id="UP000175971">
    <property type="component" value="Unassembled WGS sequence"/>
</dbReference>
<feature type="region of interest" description="Disordered" evidence="1">
    <location>
        <begin position="57"/>
        <end position="80"/>
    </location>
</feature>
<protein>
    <submittedName>
        <fullName evidence="3">Transposase</fullName>
    </submittedName>
</protein>
<feature type="domain" description="Integrase catalytic" evidence="2">
    <location>
        <begin position="269"/>
        <end position="498"/>
    </location>
</feature>
<evidence type="ECO:0000259" key="2">
    <source>
        <dbReference type="PROSITE" id="PS50994"/>
    </source>
</evidence>
<dbReference type="SUPFAM" id="SSF53098">
    <property type="entry name" value="Ribonuclease H-like"/>
    <property type="match status" value="1"/>
</dbReference>
<proteinExistence type="predicted"/>
<feature type="compositionally biased region" description="Basic and acidic residues" evidence="1">
    <location>
        <begin position="692"/>
        <end position="703"/>
    </location>
</feature>
<evidence type="ECO:0000256" key="1">
    <source>
        <dbReference type="SAM" id="MobiDB-lite"/>
    </source>
</evidence>
<dbReference type="GO" id="GO:0003676">
    <property type="term" value="F:nucleic acid binding"/>
    <property type="evidence" value="ECO:0007669"/>
    <property type="project" value="InterPro"/>
</dbReference>
<dbReference type="EMBL" id="LJGZ01000004">
    <property type="protein sequence ID" value="OEV22318.1"/>
    <property type="molecule type" value="Genomic_DNA"/>
</dbReference>
<feature type="region of interest" description="Disordered" evidence="1">
    <location>
        <begin position="687"/>
        <end position="742"/>
    </location>
</feature>
<sequence length="742" mass="82966">MNPRLALDLAPGAGLVLDGVEWTVERHEPHLGRVVVRDPAGARQQLTFRFLVNHPTCRPSSRTAADGPDRGRQPASVADLPPGKLELVRLRMAHLLEVGTGFRSGNPEDPRPGEPRPCYDPATTTLTERRWAKVAELAAMDRQEARLLGLDRVGYRTLIRWERGRERSGLIGCADDRWLRPGGRRPSIGPEIREAIFAVHAELQGRSRVGMATRTRLIHQYVRETYGPDLHVPSYNTLRQVWHEWFGPSGSRPRNLGATDLPVRSGHVLVDRPGQVVALDTTVLPVMVREGVFGEPVRAHLTLALDVFTHSLCAFRLTLVSDTAVDAAMLLRDVMLPLPMRPEWGPEMEWPYPGLPSALLAEFAGHPVAGLPFFSPETVTTDHGSVYRNHHLVEVERRLGCNILPARALRPPDKHAVERAFGAIRTLLFEHLPGYTGVDAADRGAAPEDEDVLTLEEMEHLVATWIVGIWQRRHLGEYAPAWDVGGNHSPNTLFAASFEQTGLGLRLPQPDLYYELLPSHPISVLRERGVKIRGLWYYGDALEPYLNERSARGGRFKGQWRIHREPRDRRTVFFQDPLTHDWHELRWTGLPPVGTVPAFGDRRVSELLAAAREADMRPRTDAELLPLLLEILAARVPVSSWKTATTRSERINHARDETQARAAAEDRAAAQARISPVTPMPQRVEQAVSGMDAERRHRREEAVITRPTKPPPLGASYRSGNLFLLPEDDTGHPQPDLPDEGA</sequence>
<accession>A0A1E7M1T2</accession>
<dbReference type="PROSITE" id="PS50994">
    <property type="entry name" value="INTEGRASE"/>
    <property type="match status" value="1"/>
</dbReference>
<dbReference type="InterPro" id="IPR012337">
    <property type="entry name" value="RNaseH-like_sf"/>
</dbReference>
<comment type="caution">
    <text evidence="3">The sequence shown here is derived from an EMBL/GenBank/DDBJ whole genome shotgun (WGS) entry which is preliminary data.</text>
</comment>
<dbReference type="InterPro" id="IPR036397">
    <property type="entry name" value="RNaseH_sf"/>
</dbReference>
<dbReference type="PATRIC" id="fig|518642.7.peg.2286"/>
<gene>
    <name evidence="3" type="ORF">AN221_01265</name>
</gene>
<evidence type="ECO:0000313" key="4">
    <source>
        <dbReference type="Proteomes" id="UP000175971"/>
    </source>
</evidence>
<name>A0A1E7M1T2_9ACTN</name>
<feature type="region of interest" description="Disordered" evidence="1">
    <location>
        <begin position="100"/>
        <end position="122"/>
    </location>
</feature>
<dbReference type="GO" id="GO:0015074">
    <property type="term" value="P:DNA integration"/>
    <property type="evidence" value="ECO:0007669"/>
    <property type="project" value="InterPro"/>
</dbReference>